<dbReference type="EMBL" id="JAGTXO010000046">
    <property type="protein sequence ID" value="KAG8458906.1"/>
    <property type="molecule type" value="Genomic_DNA"/>
</dbReference>
<dbReference type="OMA" id="RIEMRYH"/>
<evidence type="ECO:0000313" key="2">
    <source>
        <dbReference type="EMBL" id="KAG8458906.1"/>
    </source>
</evidence>
<name>A0A8J5X274_DIALT</name>
<proteinExistence type="predicted"/>
<sequence length="114" mass="12662">MAEGNDTRYWDFAFRAVEKSDLGHVCRECRQPFARLGEPLAERRGARLALRYHRDCFSGLADPRSQPRGPFNEGKWAGSHAVSAAAPAEPFHKMRTAAHFDSTGSSSLRGTSRV</sequence>
<accession>A0A8J5X274</accession>
<dbReference type="OrthoDB" id="446539at2759"/>
<feature type="region of interest" description="Disordered" evidence="1">
    <location>
        <begin position="59"/>
        <end position="79"/>
    </location>
</feature>
<feature type="region of interest" description="Disordered" evidence="1">
    <location>
        <begin position="95"/>
        <end position="114"/>
    </location>
</feature>
<comment type="caution">
    <text evidence="2">The sequence shown here is derived from an EMBL/GenBank/DDBJ whole genome shotgun (WGS) entry which is preliminary data.</text>
</comment>
<dbReference type="Proteomes" id="UP000751190">
    <property type="component" value="Unassembled WGS sequence"/>
</dbReference>
<organism evidence="2 3">
    <name type="scientific">Diacronema lutheri</name>
    <name type="common">Unicellular marine alga</name>
    <name type="synonym">Monochrysis lutheri</name>
    <dbReference type="NCBI Taxonomy" id="2081491"/>
    <lineage>
        <taxon>Eukaryota</taxon>
        <taxon>Haptista</taxon>
        <taxon>Haptophyta</taxon>
        <taxon>Pavlovophyceae</taxon>
        <taxon>Pavlovales</taxon>
        <taxon>Pavlovaceae</taxon>
        <taxon>Diacronema</taxon>
    </lineage>
</organism>
<reference evidence="2" key="1">
    <citation type="submission" date="2021-05" db="EMBL/GenBank/DDBJ databases">
        <title>The genome of the haptophyte Pavlova lutheri (Diacronema luteri, Pavlovales) - a model for lipid biosynthesis in eukaryotic algae.</title>
        <authorList>
            <person name="Hulatt C.J."/>
            <person name="Posewitz M.C."/>
        </authorList>
    </citation>
    <scope>NUCLEOTIDE SEQUENCE</scope>
    <source>
        <strain evidence="2">NIVA-4/92</strain>
    </source>
</reference>
<gene>
    <name evidence="2" type="ORF">KFE25_004240</name>
</gene>
<evidence type="ECO:0000256" key="1">
    <source>
        <dbReference type="SAM" id="MobiDB-lite"/>
    </source>
</evidence>
<protein>
    <submittedName>
        <fullName evidence="2">Uncharacterized protein</fullName>
    </submittedName>
</protein>
<dbReference type="AlphaFoldDB" id="A0A8J5X274"/>
<feature type="compositionally biased region" description="Low complexity" evidence="1">
    <location>
        <begin position="102"/>
        <end position="114"/>
    </location>
</feature>
<keyword evidence="3" id="KW-1185">Reference proteome</keyword>
<evidence type="ECO:0000313" key="3">
    <source>
        <dbReference type="Proteomes" id="UP000751190"/>
    </source>
</evidence>